<dbReference type="RefSeq" id="WP_046526108.1">
    <property type="nucleotide sequence ID" value="NZ_LAYY01000100.1"/>
</dbReference>
<dbReference type="InterPro" id="IPR023214">
    <property type="entry name" value="HAD_sf"/>
</dbReference>
<organism evidence="5 6">
    <name type="scientific">Mesobacillus campisalis</name>
    <dbReference type="NCBI Taxonomy" id="1408103"/>
    <lineage>
        <taxon>Bacteria</taxon>
        <taxon>Bacillati</taxon>
        <taxon>Bacillota</taxon>
        <taxon>Bacilli</taxon>
        <taxon>Bacillales</taxon>
        <taxon>Bacillaceae</taxon>
        <taxon>Mesobacillus</taxon>
    </lineage>
</organism>
<dbReference type="GO" id="GO:0046872">
    <property type="term" value="F:metal ion binding"/>
    <property type="evidence" value="ECO:0007669"/>
    <property type="project" value="UniProtKB-KW"/>
</dbReference>
<protein>
    <submittedName>
        <fullName evidence="5">Haloacid dehalogenase</fullName>
    </submittedName>
</protein>
<dbReference type="Gene3D" id="3.40.50.1000">
    <property type="entry name" value="HAD superfamily/HAD-like"/>
    <property type="match status" value="1"/>
</dbReference>
<keyword evidence="2" id="KW-0479">Metal-binding</keyword>
<sequence>MRVAIFDFDRTLFPEETFPLLMKHLKTHPQKYRSFMSRILPIYAAYKCKLYPEQRMREHSMRSYISAFGKVPETEVNQFFSQLGSMMSEKLSEPMLARLQQHREDGYYIMLVSGAFQPLLNSVAAKLPFDEVIGTNFHKKNLQYINGSRKREVVHERLSHMEVDWENSFAYGDSYTDLNVLELVGNPVAVQPEPRLLEVASRRQWEILA</sequence>
<evidence type="ECO:0000313" key="6">
    <source>
        <dbReference type="Proteomes" id="UP000034166"/>
    </source>
</evidence>
<comment type="similarity">
    <text evidence="1">Belongs to the HAD-like hydrolase superfamily. SerB family.</text>
</comment>
<evidence type="ECO:0000256" key="1">
    <source>
        <dbReference type="ARBA" id="ARBA00009184"/>
    </source>
</evidence>
<dbReference type="Gene3D" id="1.20.1440.100">
    <property type="entry name" value="SG protein - dephosphorylation function"/>
    <property type="match status" value="1"/>
</dbReference>
<dbReference type="EMBL" id="LAYY01000100">
    <property type="protein sequence ID" value="KKK33620.1"/>
    <property type="molecule type" value="Genomic_DNA"/>
</dbReference>
<keyword evidence="4" id="KW-0460">Magnesium</keyword>
<dbReference type="Proteomes" id="UP000034166">
    <property type="component" value="Unassembled WGS sequence"/>
</dbReference>
<dbReference type="OrthoDB" id="9794212at2"/>
<dbReference type="PATRIC" id="fig|1408103.3.peg.5109"/>
<evidence type="ECO:0000256" key="3">
    <source>
        <dbReference type="ARBA" id="ARBA00022801"/>
    </source>
</evidence>
<gene>
    <name evidence="5" type="ORF">WQ57_23695</name>
</gene>
<evidence type="ECO:0000256" key="2">
    <source>
        <dbReference type="ARBA" id="ARBA00022723"/>
    </source>
</evidence>
<evidence type="ECO:0000313" key="5">
    <source>
        <dbReference type="EMBL" id="KKK33620.1"/>
    </source>
</evidence>
<dbReference type="Pfam" id="PF12710">
    <property type="entry name" value="HAD"/>
    <property type="match status" value="1"/>
</dbReference>
<dbReference type="NCBIfam" id="TIGR01488">
    <property type="entry name" value="HAD-SF-IB"/>
    <property type="match status" value="1"/>
</dbReference>
<dbReference type="PANTHER" id="PTHR43344">
    <property type="entry name" value="PHOSPHOSERINE PHOSPHATASE"/>
    <property type="match status" value="1"/>
</dbReference>
<accession>A0A0M2SLY5</accession>
<dbReference type="PANTHER" id="PTHR43344:SF13">
    <property type="entry name" value="PHOSPHATASE RV3661-RELATED"/>
    <property type="match status" value="1"/>
</dbReference>
<proteinExistence type="inferred from homology"/>
<dbReference type="InterPro" id="IPR036412">
    <property type="entry name" value="HAD-like_sf"/>
</dbReference>
<dbReference type="InterPro" id="IPR006385">
    <property type="entry name" value="HAD_hydro_SerB1"/>
</dbReference>
<dbReference type="AlphaFoldDB" id="A0A0M2SLY5"/>
<reference evidence="5 6" key="1">
    <citation type="submission" date="2015-04" db="EMBL/GenBank/DDBJ databases">
        <title>Taxonomic description and genome sequence of Bacillus campisalis sp. nov., a novel member of the genus Bacillus isolated from solar saltern.</title>
        <authorList>
            <person name="Mathan Kumar R."/>
            <person name="Kaur G."/>
            <person name="Kumar A."/>
            <person name="Singh N.K."/>
            <person name="Kaur N."/>
            <person name="Kumar N."/>
            <person name="Mayilraj S."/>
        </authorList>
    </citation>
    <scope>NUCLEOTIDE SEQUENCE [LARGE SCALE GENOMIC DNA]</scope>
    <source>
        <strain evidence="5 6">SA2-6</strain>
    </source>
</reference>
<name>A0A0M2SLY5_9BACI</name>
<keyword evidence="6" id="KW-1185">Reference proteome</keyword>
<comment type="caution">
    <text evidence="5">The sequence shown here is derived from an EMBL/GenBank/DDBJ whole genome shotgun (WGS) entry which is preliminary data.</text>
</comment>
<dbReference type="NCBIfam" id="TIGR01490">
    <property type="entry name" value="HAD-SF-IB-hyp1"/>
    <property type="match status" value="1"/>
</dbReference>
<keyword evidence="3" id="KW-0378">Hydrolase</keyword>
<dbReference type="GO" id="GO:0016787">
    <property type="term" value="F:hydrolase activity"/>
    <property type="evidence" value="ECO:0007669"/>
    <property type="project" value="UniProtKB-KW"/>
</dbReference>
<evidence type="ECO:0000256" key="4">
    <source>
        <dbReference type="ARBA" id="ARBA00022842"/>
    </source>
</evidence>
<dbReference type="SUPFAM" id="SSF56784">
    <property type="entry name" value="HAD-like"/>
    <property type="match status" value="1"/>
</dbReference>
<dbReference type="InterPro" id="IPR050582">
    <property type="entry name" value="HAD-like_SerB"/>
</dbReference>